<dbReference type="EMBL" id="PJQL01000137">
    <property type="protein sequence ID" value="RCH99236.1"/>
    <property type="molecule type" value="Genomic_DNA"/>
</dbReference>
<gene>
    <name evidence="1" type="ORF">CU097_015587</name>
</gene>
<sequence>MGKGSAADGVTNFDEYLDLKPSEREQKVSSDIQKGEVLSKKKVEKGIYGIYGDDIKEHFFCLIYEKGLTAGKAGK</sequence>
<organism evidence="1 2">
    <name type="scientific">Rhizopus azygosporus</name>
    <name type="common">Rhizopus microsporus var. azygosporus</name>
    <dbReference type="NCBI Taxonomy" id="86630"/>
    <lineage>
        <taxon>Eukaryota</taxon>
        <taxon>Fungi</taxon>
        <taxon>Fungi incertae sedis</taxon>
        <taxon>Mucoromycota</taxon>
        <taxon>Mucoromycotina</taxon>
        <taxon>Mucoromycetes</taxon>
        <taxon>Mucorales</taxon>
        <taxon>Mucorineae</taxon>
        <taxon>Rhizopodaceae</taxon>
        <taxon>Rhizopus</taxon>
    </lineage>
</organism>
<dbReference type="OrthoDB" id="2282487at2759"/>
<proteinExistence type="predicted"/>
<dbReference type="Proteomes" id="UP000252139">
    <property type="component" value="Unassembled WGS sequence"/>
</dbReference>
<dbReference type="AlphaFoldDB" id="A0A367KAN5"/>
<keyword evidence="2" id="KW-1185">Reference proteome</keyword>
<evidence type="ECO:0000313" key="2">
    <source>
        <dbReference type="Proteomes" id="UP000252139"/>
    </source>
</evidence>
<name>A0A367KAN5_RHIAZ</name>
<comment type="caution">
    <text evidence="1">The sequence shown here is derived from an EMBL/GenBank/DDBJ whole genome shotgun (WGS) entry which is preliminary data.</text>
</comment>
<accession>A0A367KAN5</accession>
<reference evidence="1 2" key="1">
    <citation type="journal article" date="2018" name="G3 (Bethesda)">
        <title>Phylogenetic and Phylogenomic Definition of Rhizopus Species.</title>
        <authorList>
            <person name="Gryganskyi A.P."/>
            <person name="Golan J."/>
            <person name="Dolatabadi S."/>
            <person name="Mondo S."/>
            <person name="Robb S."/>
            <person name="Idnurm A."/>
            <person name="Muszewska A."/>
            <person name="Steczkiewicz K."/>
            <person name="Masonjones S."/>
            <person name="Liao H.L."/>
            <person name="Gajdeczka M.T."/>
            <person name="Anike F."/>
            <person name="Vuek A."/>
            <person name="Anishchenko I.M."/>
            <person name="Voigt K."/>
            <person name="de Hoog G.S."/>
            <person name="Smith M.E."/>
            <person name="Heitman J."/>
            <person name="Vilgalys R."/>
            <person name="Stajich J.E."/>
        </authorList>
    </citation>
    <scope>NUCLEOTIDE SEQUENCE [LARGE SCALE GENOMIC DNA]</scope>
    <source>
        <strain evidence="1 2">CBS 357.93</strain>
    </source>
</reference>
<evidence type="ECO:0000313" key="1">
    <source>
        <dbReference type="EMBL" id="RCH99236.1"/>
    </source>
</evidence>
<protein>
    <submittedName>
        <fullName evidence="1">Uncharacterized protein</fullName>
    </submittedName>
</protein>